<dbReference type="GO" id="GO:0070041">
    <property type="term" value="F:rRNA (uridine-C5-)-methyltransferase activity"/>
    <property type="evidence" value="ECO:0007669"/>
    <property type="project" value="TreeGrafter"/>
</dbReference>
<dbReference type="STRING" id="313628.LNTAR_05511"/>
<dbReference type="EMBL" id="ABCK01000009">
    <property type="protein sequence ID" value="EDM27544.1"/>
    <property type="molecule type" value="Genomic_DNA"/>
</dbReference>
<feature type="binding site" evidence="4">
    <location>
        <position position="259"/>
    </location>
    <ligand>
        <name>S-adenosyl-L-methionine</name>
        <dbReference type="ChEBI" id="CHEBI:59789"/>
    </ligand>
</feature>
<evidence type="ECO:0000256" key="4">
    <source>
        <dbReference type="PROSITE-ProRule" id="PRU01024"/>
    </source>
</evidence>
<dbReference type="eggNOG" id="COG2265">
    <property type="taxonomic scope" value="Bacteria"/>
</dbReference>
<feature type="binding site" evidence="4">
    <location>
        <position position="230"/>
    </location>
    <ligand>
        <name>S-adenosyl-L-methionine</name>
        <dbReference type="ChEBI" id="CHEBI:59789"/>
    </ligand>
</feature>
<evidence type="ECO:0000313" key="5">
    <source>
        <dbReference type="EMBL" id="EDM27544.1"/>
    </source>
</evidence>
<evidence type="ECO:0000256" key="3">
    <source>
        <dbReference type="ARBA" id="ARBA00022691"/>
    </source>
</evidence>
<dbReference type="AlphaFoldDB" id="A6DLT9"/>
<dbReference type="Gene3D" id="3.40.50.150">
    <property type="entry name" value="Vaccinia Virus protein VP39"/>
    <property type="match status" value="1"/>
</dbReference>
<feature type="binding site" evidence="4">
    <location>
        <position position="280"/>
    </location>
    <ligand>
        <name>S-adenosyl-L-methionine</name>
        <dbReference type="ChEBI" id="CHEBI:59789"/>
    </ligand>
</feature>
<dbReference type="GO" id="GO:0070475">
    <property type="term" value="P:rRNA base methylation"/>
    <property type="evidence" value="ECO:0007669"/>
    <property type="project" value="TreeGrafter"/>
</dbReference>
<evidence type="ECO:0000256" key="1">
    <source>
        <dbReference type="ARBA" id="ARBA00022603"/>
    </source>
</evidence>
<keyword evidence="6" id="KW-1185">Reference proteome</keyword>
<keyword evidence="3 4" id="KW-0949">S-adenosyl-L-methionine</keyword>
<dbReference type="PROSITE" id="PS51687">
    <property type="entry name" value="SAM_MT_RNA_M5U"/>
    <property type="match status" value="1"/>
</dbReference>
<dbReference type="PANTHER" id="PTHR11061:SF30">
    <property type="entry name" value="TRNA (URACIL(54)-C(5))-METHYLTRANSFERASE"/>
    <property type="match status" value="1"/>
</dbReference>
<proteinExistence type="inferred from homology"/>
<evidence type="ECO:0000313" key="6">
    <source>
        <dbReference type="Proteomes" id="UP000004947"/>
    </source>
</evidence>
<protein>
    <submittedName>
        <fullName evidence="5">RNA methyltransferase</fullName>
    </submittedName>
</protein>
<dbReference type="Proteomes" id="UP000004947">
    <property type="component" value="Unassembled WGS sequence"/>
</dbReference>
<organism evidence="5 6">
    <name type="scientific">Lentisphaera araneosa HTCC2155</name>
    <dbReference type="NCBI Taxonomy" id="313628"/>
    <lineage>
        <taxon>Bacteria</taxon>
        <taxon>Pseudomonadati</taxon>
        <taxon>Lentisphaerota</taxon>
        <taxon>Lentisphaeria</taxon>
        <taxon>Lentisphaerales</taxon>
        <taxon>Lentisphaeraceae</taxon>
        <taxon>Lentisphaera</taxon>
    </lineage>
</organism>
<comment type="caution">
    <text evidence="5">The sequence shown here is derived from an EMBL/GenBank/DDBJ whole genome shotgun (WGS) entry which is preliminary data.</text>
</comment>
<gene>
    <name evidence="5" type="ORF">LNTAR_05511</name>
</gene>
<accession>A6DLT9</accession>
<feature type="active site" description="Nucleophile" evidence="4">
    <location>
        <position position="357"/>
    </location>
</feature>
<comment type="similarity">
    <text evidence="4">Belongs to the class I-like SAM-binding methyltransferase superfamily. RNA M5U methyltransferase family.</text>
</comment>
<evidence type="ECO:0000256" key="2">
    <source>
        <dbReference type="ARBA" id="ARBA00022679"/>
    </source>
</evidence>
<dbReference type="PANTHER" id="PTHR11061">
    <property type="entry name" value="RNA M5U METHYLTRANSFERASE"/>
    <property type="match status" value="1"/>
</dbReference>
<keyword evidence="2 4" id="KW-0808">Transferase</keyword>
<dbReference type="Gene3D" id="2.40.50.1070">
    <property type="match status" value="1"/>
</dbReference>
<name>A6DLT9_9BACT</name>
<dbReference type="SUPFAM" id="SSF53335">
    <property type="entry name" value="S-adenosyl-L-methionine-dependent methyltransferases"/>
    <property type="match status" value="1"/>
</dbReference>
<feature type="binding site" evidence="4">
    <location>
        <position position="330"/>
    </location>
    <ligand>
        <name>S-adenosyl-L-methionine</name>
        <dbReference type="ChEBI" id="CHEBI:59789"/>
    </ligand>
</feature>
<sequence>MSKHSRNQQPSFEQEIKDIFPLIWDDQSPEPISQLNYEQELKLKNDAFAKFLQKAGVQKQAQSIIASPKPRHYRTTTKRRVFQEGAGIGLGFSKPVKAGVCLESDLEPSEHHDIYHFLQKTLSKRTYYSLARALNWLIIRGNYDRQFLILNIFKMDADVMRKVKLLVNVLKKENIVEGAMVYFDPSRSDYYLEAERPVKTMQIKHLFGPRLLGLKVDDVLMRYSPIGFSQVNESMVPEMVELAKTMLKASKDDVLLDLYCGYGLFSHTLGQSCKNVLGYEMSTTAIDSAKEISKRLKSHNRMKFFAEKIDANLVHNKFSQAKQTELMLLDPPRQGCEPGVIAQLAKRRPKRVLQIFCGTDVVPKEILEWQKQGYKAKVIQPIDMFAGTPNLETMVLFEA</sequence>
<keyword evidence="1 4" id="KW-0489">Methyltransferase</keyword>
<reference evidence="5 6" key="1">
    <citation type="journal article" date="2010" name="J. Bacteriol.">
        <title>Genome sequence of Lentisphaera araneosa HTCC2155T, the type species of the order Lentisphaerales in the phylum Lentisphaerae.</title>
        <authorList>
            <person name="Thrash J.C."/>
            <person name="Cho J.C."/>
            <person name="Vergin K.L."/>
            <person name="Morris R.M."/>
            <person name="Giovannoni S.J."/>
        </authorList>
    </citation>
    <scope>NUCLEOTIDE SEQUENCE [LARGE SCALE GENOMIC DNA]</scope>
    <source>
        <strain evidence="5 6">HTCC2155</strain>
    </source>
</reference>
<dbReference type="Pfam" id="PF05958">
    <property type="entry name" value="tRNA_U5-meth_tr"/>
    <property type="match status" value="1"/>
</dbReference>
<dbReference type="InterPro" id="IPR029063">
    <property type="entry name" value="SAM-dependent_MTases_sf"/>
</dbReference>
<dbReference type="InterPro" id="IPR010280">
    <property type="entry name" value="U5_MeTrfase_fam"/>
</dbReference>